<comment type="similarity">
    <text evidence="2">Belongs to the TlyA family.</text>
</comment>
<evidence type="ECO:0000313" key="7">
    <source>
        <dbReference type="Proteomes" id="UP000501130"/>
    </source>
</evidence>
<dbReference type="InterPro" id="IPR029063">
    <property type="entry name" value="SAM-dependent_MTases_sf"/>
</dbReference>
<keyword evidence="1 3" id="KW-0694">RNA-binding</keyword>
<dbReference type="Proteomes" id="UP000501130">
    <property type="component" value="Chromosome"/>
</dbReference>
<gene>
    <name evidence="6" type="ORF">HKT17_11365</name>
</gene>
<dbReference type="Pfam" id="PF01479">
    <property type="entry name" value="S4"/>
    <property type="match status" value="1"/>
</dbReference>
<keyword evidence="6" id="KW-0489">Methyltransferase</keyword>
<dbReference type="Gene3D" id="3.10.290.10">
    <property type="entry name" value="RNA-binding S4 domain"/>
    <property type="match status" value="1"/>
</dbReference>
<dbReference type="Gene3D" id="3.40.50.150">
    <property type="entry name" value="Vaccinia Virus protein VP39"/>
    <property type="match status" value="1"/>
</dbReference>
<feature type="domain" description="RNA-binding S4" evidence="4">
    <location>
        <begin position="1"/>
        <end position="32"/>
    </location>
</feature>
<protein>
    <submittedName>
        <fullName evidence="6">TlyA family RNA methyltransferase</fullName>
    </submittedName>
</protein>
<dbReference type="CDD" id="cd00165">
    <property type="entry name" value="S4"/>
    <property type="match status" value="1"/>
</dbReference>
<dbReference type="SUPFAM" id="SSF53335">
    <property type="entry name" value="S-adenosyl-L-methionine-dependent methyltransferases"/>
    <property type="match status" value="1"/>
</dbReference>
<evidence type="ECO:0000256" key="1">
    <source>
        <dbReference type="ARBA" id="ARBA00022884"/>
    </source>
</evidence>
<evidence type="ECO:0000256" key="3">
    <source>
        <dbReference type="PROSITE-ProRule" id="PRU00182"/>
    </source>
</evidence>
<dbReference type="PANTHER" id="PTHR32319:SF0">
    <property type="entry name" value="BACTERIAL HEMOLYSIN-LIKE PROTEIN"/>
    <property type="match status" value="1"/>
</dbReference>
<dbReference type="InterPro" id="IPR004538">
    <property type="entry name" value="Hemolysin_A/TlyA"/>
</dbReference>
<dbReference type="GO" id="GO:0008168">
    <property type="term" value="F:methyltransferase activity"/>
    <property type="evidence" value="ECO:0007669"/>
    <property type="project" value="UniProtKB-KW"/>
</dbReference>
<dbReference type="CDD" id="cd02440">
    <property type="entry name" value="AdoMet_MTases"/>
    <property type="match status" value="1"/>
</dbReference>
<dbReference type="PANTHER" id="PTHR32319">
    <property type="entry name" value="BACTERIAL HEMOLYSIN-LIKE PROTEIN"/>
    <property type="match status" value="1"/>
</dbReference>
<keyword evidence="7" id="KW-1185">Reference proteome</keyword>
<dbReference type="RefSeq" id="WP_171100163.1">
    <property type="nucleotide sequence ID" value="NZ_CP053084.1"/>
</dbReference>
<reference evidence="6 7" key="1">
    <citation type="submission" date="2020-05" db="EMBL/GenBank/DDBJ databases">
        <title>Compete genome of Limnobacter sp. SAORIC-580.</title>
        <authorList>
            <person name="Song J."/>
            <person name="Cho J.-C."/>
        </authorList>
    </citation>
    <scope>NUCLEOTIDE SEQUENCE [LARGE SCALE GENOMIC DNA]</scope>
    <source>
        <strain evidence="6 7">SAORIC-580</strain>
    </source>
</reference>
<name>A0ABX6N749_9BURK</name>
<dbReference type="EMBL" id="CP053084">
    <property type="protein sequence ID" value="QJR30254.1"/>
    <property type="molecule type" value="Genomic_DNA"/>
</dbReference>
<feature type="domain" description="Ribosomal RNA methyltransferase FtsJ" evidence="5">
    <location>
        <begin position="64"/>
        <end position="256"/>
    </location>
</feature>
<dbReference type="PROSITE" id="PS50889">
    <property type="entry name" value="S4"/>
    <property type="match status" value="1"/>
</dbReference>
<proteinExistence type="inferred from homology"/>
<dbReference type="Pfam" id="PF01728">
    <property type="entry name" value="FtsJ"/>
    <property type="match status" value="1"/>
</dbReference>
<accession>A0ABX6N749</accession>
<dbReference type="InterPro" id="IPR002942">
    <property type="entry name" value="S4_RNA-bd"/>
</dbReference>
<dbReference type="PIRSF" id="PIRSF005578">
    <property type="entry name" value="TlyA"/>
    <property type="match status" value="1"/>
</dbReference>
<evidence type="ECO:0000259" key="4">
    <source>
        <dbReference type="Pfam" id="PF01479"/>
    </source>
</evidence>
<sequence>MRADLALVEKGLCPSRAQAQILIEQGKVQVRNGVVQAPVVVKKASQQIEPFMTLELIDCDAPSFVSRGGLKLHHALEATKIEVHARRCIDLGQSTGGFTDCLLQKGASSVVGIDVGREQLHPRLRGHHAVMALEGINLYKVNAGDLEKDIAALKPEFMPFDIAVADLSFISLRKVLPNIAKLMPARCEGLFLVKPQFEVGPENIGKNGLVKNLDDLIEQLENDIKTCCAQLDLTVKDFFQCELKGGDGNQEYFVYATKSIDVATNH</sequence>
<dbReference type="InterPro" id="IPR047048">
    <property type="entry name" value="TlyA"/>
</dbReference>
<keyword evidence="6" id="KW-0808">Transferase</keyword>
<organism evidence="6 7">
    <name type="scientific">Limnobacter profundi</name>
    <dbReference type="NCBI Taxonomy" id="2732163"/>
    <lineage>
        <taxon>Bacteria</taxon>
        <taxon>Pseudomonadati</taxon>
        <taxon>Pseudomonadota</taxon>
        <taxon>Betaproteobacteria</taxon>
        <taxon>Burkholderiales</taxon>
        <taxon>Burkholderiaceae</taxon>
        <taxon>Limnobacter</taxon>
    </lineage>
</organism>
<dbReference type="InterPro" id="IPR002877">
    <property type="entry name" value="RNA_MeTrfase_FtsJ_dom"/>
</dbReference>
<evidence type="ECO:0000313" key="6">
    <source>
        <dbReference type="EMBL" id="QJR30254.1"/>
    </source>
</evidence>
<evidence type="ECO:0000259" key="5">
    <source>
        <dbReference type="Pfam" id="PF01728"/>
    </source>
</evidence>
<dbReference type="InterPro" id="IPR036986">
    <property type="entry name" value="S4_RNA-bd_sf"/>
</dbReference>
<evidence type="ECO:0000256" key="2">
    <source>
        <dbReference type="ARBA" id="ARBA00029460"/>
    </source>
</evidence>
<dbReference type="GO" id="GO:0032259">
    <property type="term" value="P:methylation"/>
    <property type="evidence" value="ECO:0007669"/>
    <property type="project" value="UniProtKB-KW"/>
</dbReference>
<dbReference type="SUPFAM" id="SSF55174">
    <property type="entry name" value="Alpha-L RNA-binding motif"/>
    <property type="match status" value="1"/>
</dbReference>